<keyword evidence="7 16" id="KW-0479">Metal-binding</keyword>
<evidence type="ECO:0000256" key="17">
    <source>
        <dbReference type="SAM" id="Phobius"/>
    </source>
</evidence>
<gene>
    <name evidence="21" type="primary">coxB</name>
    <name evidence="21" type="ORF">ACFSX5_14030</name>
</gene>
<evidence type="ECO:0000256" key="15">
    <source>
        <dbReference type="ARBA" id="ARBA00047816"/>
    </source>
</evidence>
<evidence type="ECO:0000256" key="14">
    <source>
        <dbReference type="ARBA" id="ARBA00031399"/>
    </source>
</evidence>
<dbReference type="PANTHER" id="PTHR22888">
    <property type="entry name" value="CYTOCHROME C OXIDASE, SUBUNIT II"/>
    <property type="match status" value="1"/>
</dbReference>
<evidence type="ECO:0000256" key="2">
    <source>
        <dbReference type="ARBA" id="ARBA00007866"/>
    </source>
</evidence>
<dbReference type="Pfam" id="PF00116">
    <property type="entry name" value="COX2"/>
    <property type="match status" value="1"/>
</dbReference>
<dbReference type="InterPro" id="IPR014222">
    <property type="entry name" value="Cyt_c_oxidase_su2"/>
</dbReference>
<accession>A0ABW5QMI9</accession>
<dbReference type="Pfam" id="PF00034">
    <property type="entry name" value="Cytochrom_C"/>
    <property type="match status" value="1"/>
</dbReference>
<feature type="chain" id="PRO_5046401466" description="Cytochrome aa3 subunit 2" evidence="18">
    <location>
        <begin position="25"/>
        <end position="329"/>
    </location>
</feature>
<dbReference type="PROSITE" id="PS50857">
    <property type="entry name" value="COX2_CUA"/>
    <property type="match status" value="1"/>
</dbReference>
<comment type="function">
    <text evidence="13">Subunits I and II form the functional core of the enzyme complex. Electrons originating in cytochrome c are transferred via heme a and Cu(A) to the binuclear center formed by heme a3 and Cu(B).</text>
</comment>
<comment type="caution">
    <text evidence="21">The sequence shown here is derived from an EMBL/GenBank/DDBJ whole genome shotgun (WGS) entry which is preliminary data.</text>
</comment>
<protein>
    <recommendedName>
        <fullName evidence="14">Cytochrome aa3 subunit 2</fullName>
    </recommendedName>
</protein>
<dbReference type="RefSeq" id="WP_386834256.1">
    <property type="nucleotide sequence ID" value="NZ_JBHUNP010000001.1"/>
</dbReference>
<dbReference type="Proteomes" id="UP001597521">
    <property type="component" value="Unassembled WGS sequence"/>
</dbReference>
<evidence type="ECO:0000256" key="7">
    <source>
        <dbReference type="ARBA" id="ARBA00022723"/>
    </source>
</evidence>
<dbReference type="SUPFAM" id="SSF49503">
    <property type="entry name" value="Cupredoxins"/>
    <property type="match status" value="1"/>
</dbReference>
<dbReference type="InterPro" id="IPR001505">
    <property type="entry name" value="Copper_CuA"/>
</dbReference>
<comment type="catalytic activity">
    <reaction evidence="15">
        <text>4 Fe(II)-[cytochrome c] + O2 + 8 H(+)(in) = 4 Fe(III)-[cytochrome c] + 2 H2O + 4 H(+)(out)</text>
        <dbReference type="Rhea" id="RHEA:11436"/>
        <dbReference type="Rhea" id="RHEA-COMP:10350"/>
        <dbReference type="Rhea" id="RHEA-COMP:14399"/>
        <dbReference type="ChEBI" id="CHEBI:15377"/>
        <dbReference type="ChEBI" id="CHEBI:15378"/>
        <dbReference type="ChEBI" id="CHEBI:15379"/>
        <dbReference type="ChEBI" id="CHEBI:29033"/>
        <dbReference type="ChEBI" id="CHEBI:29034"/>
        <dbReference type="EC" id="7.1.1.9"/>
    </reaction>
</comment>
<dbReference type="SUPFAM" id="SSF46626">
    <property type="entry name" value="Cytochrome c"/>
    <property type="match status" value="1"/>
</dbReference>
<dbReference type="InterPro" id="IPR002429">
    <property type="entry name" value="CcO_II-like_C"/>
</dbReference>
<keyword evidence="8" id="KW-0249">Electron transport</keyword>
<keyword evidence="10 16" id="KW-0408">Iron</keyword>
<dbReference type="InterPro" id="IPR008972">
    <property type="entry name" value="Cupredoxin"/>
</dbReference>
<evidence type="ECO:0000256" key="16">
    <source>
        <dbReference type="PROSITE-ProRule" id="PRU00433"/>
    </source>
</evidence>
<dbReference type="PANTHER" id="PTHR22888:SF9">
    <property type="entry name" value="CYTOCHROME C OXIDASE SUBUNIT 2"/>
    <property type="match status" value="1"/>
</dbReference>
<evidence type="ECO:0000256" key="10">
    <source>
        <dbReference type="ARBA" id="ARBA00023004"/>
    </source>
</evidence>
<keyword evidence="11" id="KW-0186">Copper</keyword>
<evidence type="ECO:0000256" key="1">
    <source>
        <dbReference type="ARBA" id="ARBA00004141"/>
    </source>
</evidence>
<name>A0ABW5QMI9_9HYPH</name>
<evidence type="ECO:0000256" key="18">
    <source>
        <dbReference type="SAM" id="SignalP"/>
    </source>
</evidence>
<keyword evidence="9 17" id="KW-1133">Transmembrane helix</keyword>
<evidence type="ECO:0000256" key="12">
    <source>
        <dbReference type="ARBA" id="ARBA00023136"/>
    </source>
</evidence>
<evidence type="ECO:0000256" key="9">
    <source>
        <dbReference type="ARBA" id="ARBA00022989"/>
    </source>
</evidence>
<dbReference type="NCBIfam" id="TIGR02866">
    <property type="entry name" value="CoxB"/>
    <property type="match status" value="1"/>
</dbReference>
<sequence length="329" mass="34818">MRPLLRLALPLLVPALAACSPVQSALHPTGAEAERINTLFWVMTIGGGVILLLVCVLTAIALLGSPALRQRLAGETIVKGLGIVFPVIVLSVLLLYGFLVLRAGAAPEEEEGGLRVAITGEMWWWRVSYTDAEGNAVESANEFHLPVGVPVTLELRSADVVHSFWAPNLAGKLDMIPGRTNTMTVIANEPGITRGQCAEFCGGAHAFMSFHVVAHPPEEFDAWLAAEAGPAVEPTGENLARGQQLFLANGCGGCHAVRGTEADGVIGPDLTHVGARHSLAAATLPNTAEAFAQFIVNNQHIKPENRMPAYGIFSEAELADLAAYLESLV</sequence>
<comment type="subcellular location">
    <subcellularLocation>
        <location evidence="1">Membrane</location>
        <topology evidence="1">Multi-pass membrane protein</topology>
    </subcellularLocation>
</comment>
<dbReference type="PROSITE" id="PS00078">
    <property type="entry name" value="COX2"/>
    <property type="match status" value="1"/>
</dbReference>
<evidence type="ECO:0000313" key="22">
    <source>
        <dbReference type="Proteomes" id="UP001597521"/>
    </source>
</evidence>
<keyword evidence="18" id="KW-0732">Signal</keyword>
<dbReference type="InterPro" id="IPR009056">
    <property type="entry name" value="Cyt_c-like_dom"/>
</dbReference>
<keyword evidence="3" id="KW-0813">Transport</keyword>
<feature type="domain" description="Cytochrome c" evidence="20">
    <location>
        <begin position="237"/>
        <end position="329"/>
    </location>
</feature>
<evidence type="ECO:0000259" key="19">
    <source>
        <dbReference type="PROSITE" id="PS50857"/>
    </source>
</evidence>
<evidence type="ECO:0000259" key="20">
    <source>
        <dbReference type="PROSITE" id="PS51007"/>
    </source>
</evidence>
<proteinExistence type="inferred from homology"/>
<keyword evidence="6 17" id="KW-0812">Transmembrane</keyword>
<keyword evidence="12 17" id="KW-0472">Membrane</keyword>
<comment type="similarity">
    <text evidence="2">Belongs to the cytochrome c oxidase subunit 2 family.</text>
</comment>
<reference evidence="22" key="1">
    <citation type="journal article" date="2019" name="Int. J. Syst. Evol. Microbiol.">
        <title>The Global Catalogue of Microorganisms (GCM) 10K type strain sequencing project: providing services to taxonomists for standard genome sequencing and annotation.</title>
        <authorList>
            <consortium name="The Broad Institute Genomics Platform"/>
            <consortium name="The Broad Institute Genome Sequencing Center for Infectious Disease"/>
            <person name="Wu L."/>
            <person name="Ma J."/>
        </authorList>
    </citation>
    <scope>NUCLEOTIDE SEQUENCE [LARGE SCALE GENOMIC DNA]</scope>
    <source>
        <strain evidence="22">CCM 7427</strain>
    </source>
</reference>
<feature type="transmembrane region" description="Helical" evidence="17">
    <location>
        <begin position="76"/>
        <end position="99"/>
    </location>
</feature>
<evidence type="ECO:0000256" key="11">
    <source>
        <dbReference type="ARBA" id="ARBA00023008"/>
    </source>
</evidence>
<evidence type="ECO:0000256" key="5">
    <source>
        <dbReference type="ARBA" id="ARBA00022660"/>
    </source>
</evidence>
<organism evidence="21 22">
    <name type="scientific">Devosia albogilva</name>
    <dbReference type="NCBI Taxonomy" id="429726"/>
    <lineage>
        <taxon>Bacteria</taxon>
        <taxon>Pseudomonadati</taxon>
        <taxon>Pseudomonadota</taxon>
        <taxon>Alphaproteobacteria</taxon>
        <taxon>Hyphomicrobiales</taxon>
        <taxon>Devosiaceae</taxon>
        <taxon>Devosia</taxon>
    </lineage>
</organism>
<evidence type="ECO:0000256" key="6">
    <source>
        <dbReference type="ARBA" id="ARBA00022692"/>
    </source>
</evidence>
<keyword evidence="22" id="KW-1185">Reference proteome</keyword>
<feature type="domain" description="Cytochrome oxidase subunit II copper A binding" evidence="19">
    <location>
        <begin position="111"/>
        <end position="226"/>
    </location>
</feature>
<dbReference type="InterPro" id="IPR036909">
    <property type="entry name" value="Cyt_c-like_dom_sf"/>
</dbReference>
<feature type="transmembrane region" description="Helical" evidence="17">
    <location>
        <begin position="40"/>
        <end position="64"/>
    </location>
</feature>
<evidence type="ECO:0000256" key="3">
    <source>
        <dbReference type="ARBA" id="ARBA00022448"/>
    </source>
</evidence>
<evidence type="ECO:0000256" key="13">
    <source>
        <dbReference type="ARBA" id="ARBA00024688"/>
    </source>
</evidence>
<dbReference type="PROSITE" id="PS51257">
    <property type="entry name" value="PROKAR_LIPOPROTEIN"/>
    <property type="match status" value="1"/>
</dbReference>
<dbReference type="InterPro" id="IPR034236">
    <property type="entry name" value="CuRO_CcO_Caa3_II"/>
</dbReference>
<dbReference type="CDD" id="cd04213">
    <property type="entry name" value="CuRO_CcO_Caa3_II"/>
    <property type="match status" value="1"/>
</dbReference>
<dbReference type="InterPro" id="IPR045187">
    <property type="entry name" value="CcO_II"/>
</dbReference>
<dbReference type="EMBL" id="JBHUNP010000001">
    <property type="protein sequence ID" value="MFD2648904.1"/>
    <property type="molecule type" value="Genomic_DNA"/>
</dbReference>
<evidence type="ECO:0000313" key="21">
    <source>
        <dbReference type="EMBL" id="MFD2648904.1"/>
    </source>
</evidence>
<evidence type="ECO:0000256" key="8">
    <source>
        <dbReference type="ARBA" id="ARBA00022982"/>
    </source>
</evidence>
<dbReference type="Gene3D" id="2.60.40.420">
    <property type="entry name" value="Cupredoxins - blue copper proteins"/>
    <property type="match status" value="1"/>
</dbReference>
<feature type="signal peptide" evidence="18">
    <location>
        <begin position="1"/>
        <end position="24"/>
    </location>
</feature>
<dbReference type="PROSITE" id="PS51007">
    <property type="entry name" value="CYTC"/>
    <property type="match status" value="1"/>
</dbReference>
<evidence type="ECO:0000256" key="4">
    <source>
        <dbReference type="ARBA" id="ARBA00022617"/>
    </source>
</evidence>
<keyword evidence="4 16" id="KW-0349">Heme</keyword>
<keyword evidence="5" id="KW-0679">Respiratory chain</keyword>